<gene>
    <name evidence="2" type="ORF">SAMN05421837_102395</name>
</gene>
<dbReference type="PANTHER" id="PTHR43591">
    <property type="entry name" value="METHYLTRANSFERASE"/>
    <property type="match status" value="1"/>
</dbReference>
<dbReference type="Pfam" id="PF13649">
    <property type="entry name" value="Methyltransf_25"/>
    <property type="match status" value="1"/>
</dbReference>
<proteinExistence type="predicted"/>
<evidence type="ECO:0000313" key="3">
    <source>
        <dbReference type="Proteomes" id="UP000198878"/>
    </source>
</evidence>
<dbReference type="SUPFAM" id="SSF53335">
    <property type="entry name" value="S-adenosyl-L-methionine-dependent methyltransferases"/>
    <property type="match status" value="1"/>
</dbReference>
<keyword evidence="3" id="KW-1185">Reference proteome</keyword>
<dbReference type="RefSeq" id="WP_208608178.1">
    <property type="nucleotide sequence ID" value="NZ_FNUJ01000002.1"/>
</dbReference>
<dbReference type="Gene3D" id="3.40.50.150">
    <property type="entry name" value="Vaccinia Virus protein VP39"/>
    <property type="match status" value="1"/>
</dbReference>
<dbReference type="EMBL" id="FNUJ01000002">
    <property type="protein sequence ID" value="SEF23760.1"/>
    <property type="molecule type" value="Genomic_DNA"/>
</dbReference>
<reference evidence="3" key="1">
    <citation type="submission" date="2016-10" db="EMBL/GenBank/DDBJ databases">
        <authorList>
            <person name="Varghese N."/>
            <person name="Submissions S."/>
        </authorList>
    </citation>
    <scope>NUCLEOTIDE SEQUENCE [LARGE SCALE GENOMIC DNA]</scope>
    <source>
        <strain evidence="3">DSM 44654</strain>
    </source>
</reference>
<evidence type="ECO:0000313" key="2">
    <source>
        <dbReference type="EMBL" id="SEF23760.1"/>
    </source>
</evidence>
<organism evidence="2 3">
    <name type="scientific">Amycolatopsis pretoriensis</name>
    <dbReference type="NCBI Taxonomy" id="218821"/>
    <lineage>
        <taxon>Bacteria</taxon>
        <taxon>Bacillati</taxon>
        <taxon>Actinomycetota</taxon>
        <taxon>Actinomycetes</taxon>
        <taxon>Pseudonocardiales</taxon>
        <taxon>Pseudonocardiaceae</taxon>
        <taxon>Amycolatopsis</taxon>
    </lineage>
</organism>
<sequence>MAKTGLKQRMIGQFHHPRGLGGRVAGWVMAHRGSNRRRNVWVVSLLDVRPDERVLEVGFGPGIAIGELAARATRGRVYGVDHSAVMVERASRRNRAAAGRIELVHTSVDRLPSFGAPLDAVLAVNNAGFWPDPPARLRELRGLLRPGGRIALASQPRCPGADRGTTARAARELRDLLTEAGFTELRVETLELDPPVACVLGVSPR</sequence>
<dbReference type="GO" id="GO:0008168">
    <property type="term" value="F:methyltransferase activity"/>
    <property type="evidence" value="ECO:0007669"/>
    <property type="project" value="UniProtKB-KW"/>
</dbReference>
<accession>A0A1H5QCE1</accession>
<keyword evidence="2" id="KW-0489">Methyltransferase</keyword>
<dbReference type="CDD" id="cd02440">
    <property type="entry name" value="AdoMet_MTases"/>
    <property type="match status" value="1"/>
</dbReference>
<dbReference type="AlphaFoldDB" id="A0A1H5QCE1"/>
<dbReference type="STRING" id="218821.SAMN05421837_102395"/>
<keyword evidence="2" id="KW-0808">Transferase</keyword>
<dbReference type="InterPro" id="IPR029063">
    <property type="entry name" value="SAM-dependent_MTases_sf"/>
</dbReference>
<dbReference type="InterPro" id="IPR041698">
    <property type="entry name" value="Methyltransf_25"/>
</dbReference>
<feature type="domain" description="Methyltransferase" evidence="1">
    <location>
        <begin position="54"/>
        <end position="148"/>
    </location>
</feature>
<dbReference type="Proteomes" id="UP000198878">
    <property type="component" value="Unassembled WGS sequence"/>
</dbReference>
<dbReference type="PANTHER" id="PTHR43591:SF24">
    <property type="entry name" value="2-METHOXY-6-POLYPRENYL-1,4-BENZOQUINOL METHYLASE, MITOCHONDRIAL"/>
    <property type="match status" value="1"/>
</dbReference>
<dbReference type="GO" id="GO:0032259">
    <property type="term" value="P:methylation"/>
    <property type="evidence" value="ECO:0007669"/>
    <property type="project" value="UniProtKB-KW"/>
</dbReference>
<protein>
    <submittedName>
        <fullName evidence="2">Methyltransferase domain-containing protein</fullName>
    </submittedName>
</protein>
<name>A0A1H5QCE1_9PSEU</name>
<evidence type="ECO:0000259" key="1">
    <source>
        <dbReference type="Pfam" id="PF13649"/>
    </source>
</evidence>